<feature type="region of interest" description="Disordered" evidence="1">
    <location>
        <begin position="33"/>
        <end position="65"/>
    </location>
</feature>
<evidence type="ECO:0000313" key="2">
    <source>
        <dbReference type="EMBL" id="CAG6562243.1"/>
    </source>
</evidence>
<sequence>MPVAKLADEALRNLVDQKAAVVVDRRKDEDAFFGSPSRGTPVCPGLPPRRTRHRPRSGTGSRLSYPAWFRRGSGGSGPILHAARRRWDDSLRSIDLNFRTRDTFLAGPPFQGHVTVAQGGCVRSRHGRAATWGILRRPYGFNQHFFL</sequence>
<evidence type="ECO:0000256" key="1">
    <source>
        <dbReference type="SAM" id="MobiDB-lite"/>
    </source>
</evidence>
<proteinExistence type="predicted"/>
<reference evidence="2" key="1">
    <citation type="submission" date="2021-05" db="EMBL/GenBank/DDBJ databases">
        <authorList>
            <person name="Alioto T."/>
            <person name="Alioto T."/>
            <person name="Gomez Garrido J."/>
        </authorList>
    </citation>
    <scope>NUCLEOTIDE SEQUENCE</scope>
</reference>
<dbReference type="EMBL" id="HBUE01162240">
    <property type="protein sequence ID" value="CAG6510838.1"/>
    <property type="molecule type" value="Transcribed_RNA"/>
</dbReference>
<accession>A0A8D8IZ13</accession>
<name>A0A8D8IZ13_CULPI</name>
<dbReference type="AlphaFoldDB" id="A0A8D8IZ13"/>
<organism evidence="2">
    <name type="scientific">Culex pipiens</name>
    <name type="common">House mosquito</name>
    <dbReference type="NCBI Taxonomy" id="7175"/>
    <lineage>
        <taxon>Eukaryota</taxon>
        <taxon>Metazoa</taxon>
        <taxon>Ecdysozoa</taxon>
        <taxon>Arthropoda</taxon>
        <taxon>Hexapoda</taxon>
        <taxon>Insecta</taxon>
        <taxon>Pterygota</taxon>
        <taxon>Neoptera</taxon>
        <taxon>Endopterygota</taxon>
        <taxon>Diptera</taxon>
        <taxon>Nematocera</taxon>
        <taxon>Culicoidea</taxon>
        <taxon>Culicidae</taxon>
        <taxon>Culicinae</taxon>
        <taxon>Culicini</taxon>
        <taxon>Culex</taxon>
        <taxon>Culex</taxon>
    </lineage>
</organism>
<protein>
    <submittedName>
        <fullName evidence="2">(northern house mosquito) hypothetical protein</fullName>
    </submittedName>
</protein>
<dbReference type="EMBL" id="HBUE01267430">
    <property type="protein sequence ID" value="CAG6562243.1"/>
    <property type="molecule type" value="Transcribed_RNA"/>
</dbReference>